<evidence type="ECO:0000313" key="4">
    <source>
        <dbReference type="Proteomes" id="UP000297385"/>
    </source>
</evidence>
<feature type="domain" description="UspA" evidence="2">
    <location>
        <begin position="1"/>
        <end position="146"/>
    </location>
</feature>
<gene>
    <name evidence="3" type="ORF">E2553_18480</name>
</gene>
<dbReference type="Pfam" id="PF00582">
    <property type="entry name" value="Usp"/>
    <property type="match status" value="1"/>
</dbReference>
<dbReference type="InterPro" id="IPR006015">
    <property type="entry name" value="Universal_stress_UspA"/>
</dbReference>
<dbReference type="GeneID" id="97307850"/>
<dbReference type="AlphaFoldDB" id="A0A4Y8NAR2"/>
<comment type="similarity">
    <text evidence="1">Belongs to the universal stress protein A family.</text>
</comment>
<dbReference type="PRINTS" id="PR01438">
    <property type="entry name" value="UNVRSLSTRESS"/>
</dbReference>
<comment type="caution">
    <text evidence="3">The sequence shown here is derived from an EMBL/GenBank/DDBJ whole genome shotgun (WGS) entry which is preliminary data.</text>
</comment>
<sequence length="152" mass="16135">MFNILLVPLDGSPQSARVIDLVSRVAAPGTATVHLLCVVDPSYLLPPGSESDVAPDGQNYPSAYAQTSIAQSVLTAAGAQLADRNFTVEQHLCTGNSPADVVIEQARLLAAEVIVMGHHHLSRLRRWANPSTSGEVIDRSPCAVLIETRDKG</sequence>
<dbReference type="EMBL" id="SNVI01000001">
    <property type="protein sequence ID" value="TFE46854.1"/>
    <property type="molecule type" value="Genomic_DNA"/>
</dbReference>
<protein>
    <submittedName>
        <fullName evidence="3">Universal stress protein</fullName>
    </submittedName>
</protein>
<evidence type="ECO:0000256" key="1">
    <source>
        <dbReference type="ARBA" id="ARBA00008791"/>
    </source>
</evidence>
<organism evidence="3 4">
    <name type="scientific">Paraburkholderia dipogonis</name>
    <dbReference type="NCBI Taxonomy" id="1211383"/>
    <lineage>
        <taxon>Bacteria</taxon>
        <taxon>Pseudomonadati</taxon>
        <taxon>Pseudomonadota</taxon>
        <taxon>Betaproteobacteria</taxon>
        <taxon>Burkholderiales</taxon>
        <taxon>Burkholderiaceae</taxon>
        <taxon>Paraburkholderia</taxon>
    </lineage>
</organism>
<evidence type="ECO:0000259" key="2">
    <source>
        <dbReference type="Pfam" id="PF00582"/>
    </source>
</evidence>
<dbReference type="InterPro" id="IPR006016">
    <property type="entry name" value="UspA"/>
</dbReference>
<reference evidence="3 4" key="1">
    <citation type="submission" date="2019-03" db="EMBL/GenBank/DDBJ databases">
        <title>Complete Genome Sequence of Paraburkholderia dipogonis ICMP 19430T, a Nitrogen-fixing Symbiont of the South African Invasive Legume Dipogon lignosus in New Zealand.</title>
        <authorList>
            <person name="De Meyer S.E."/>
        </authorList>
    </citation>
    <scope>NUCLEOTIDE SEQUENCE [LARGE SCALE GENOMIC DNA]</scope>
    <source>
        <strain evidence="3 4">ICMP 19430</strain>
    </source>
</reference>
<dbReference type="InterPro" id="IPR014729">
    <property type="entry name" value="Rossmann-like_a/b/a_fold"/>
</dbReference>
<dbReference type="Proteomes" id="UP000297385">
    <property type="component" value="Unassembled WGS sequence"/>
</dbReference>
<accession>A0A4Y8NAR2</accession>
<dbReference type="PANTHER" id="PTHR46268">
    <property type="entry name" value="STRESS RESPONSE PROTEIN NHAX"/>
    <property type="match status" value="1"/>
</dbReference>
<dbReference type="Gene3D" id="3.40.50.620">
    <property type="entry name" value="HUPs"/>
    <property type="match status" value="1"/>
</dbReference>
<dbReference type="SUPFAM" id="SSF52402">
    <property type="entry name" value="Adenine nucleotide alpha hydrolases-like"/>
    <property type="match status" value="1"/>
</dbReference>
<proteinExistence type="inferred from homology"/>
<dbReference type="RefSeq" id="WP_134458332.1">
    <property type="nucleotide sequence ID" value="NZ_JBHSSZ010000027.1"/>
</dbReference>
<evidence type="ECO:0000313" key="3">
    <source>
        <dbReference type="EMBL" id="TFE46854.1"/>
    </source>
</evidence>
<dbReference type="CDD" id="cd00293">
    <property type="entry name" value="USP-like"/>
    <property type="match status" value="1"/>
</dbReference>
<name>A0A4Y8NAR2_9BURK</name>
<dbReference type="PANTHER" id="PTHR46268:SF15">
    <property type="entry name" value="UNIVERSAL STRESS PROTEIN HP_0031"/>
    <property type="match status" value="1"/>
</dbReference>